<accession>A0ABT5UH27</accession>
<keyword evidence="1" id="KW-0472">Membrane</keyword>
<organism evidence="2 3">
    <name type="scientific">Spartinivicinus poritis</name>
    <dbReference type="NCBI Taxonomy" id="2994640"/>
    <lineage>
        <taxon>Bacteria</taxon>
        <taxon>Pseudomonadati</taxon>
        <taxon>Pseudomonadota</taxon>
        <taxon>Gammaproteobacteria</taxon>
        <taxon>Oceanospirillales</taxon>
        <taxon>Zooshikellaceae</taxon>
        <taxon>Spartinivicinus</taxon>
    </lineage>
</organism>
<feature type="transmembrane region" description="Helical" evidence="1">
    <location>
        <begin position="7"/>
        <end position="22"/>
    </location>
</feature>
<evidence type="ECO:0000313" key="3">
    <source>
        <dbReference type="Proteomes" id="UP001528823"/>
    </source>
</evidence>
<comment type="caution">
    <text evidence="2">The sequence shown here is derived from an EMBL/GenBank/DDBJ whole genome shotgun (WGS) entry which is preliminary data.</text>
</comment>
<keyword evidence="3" id="KW-1185">Reference proteome</keyword>
<dbReference type="Proteomes" id="UP001528823">
    <property type="component" value="Unassembled WGS sequence"/>
</dbReference>
<gene>
    <name evidence="2" type="ORF">ORQ98_27425</name>
</gene>
<name>A0ABT5UH27_9GAMM</name>
<feature type="transmembrane region" description="Helical" evidence="1">
    <location>
        <begin position="28"/>
        <end position="47"/>
    </location>
</feature>
<reference evidence="2 3" key="1">
    <citation type="submission" date="2022-11" db="EMBL/GenBank/DDBJ databases">
        <title>Spartinivicinus poritis sp. nov., isolated from scleractinian coral Porites lutea.</title>
        <authorList>
            <person name="Zhang G."/>
            <person name="Cai L."/>
            <person name="Wei Q."/>
        </authorList>
    </citation>
    <scope>NUCLEOTIDE SEQUENCE [LARGE SCALE GENOMIC DNA]</scope>
    <source>
        <strain evidence="2 3">A2-2</strain>
    </source>
</reference>
<evidence type="ECO:0000256" key="1">
    <source>
        <dbReference type="SAM" id="Phobius"/>
    </source>
</evidence>
<keyword evidence="1" id="KW-1133">Transmembrane helix</keyword>
<evidence type="ECO:0000313" key="2">
    <source>
        <dbReference type="EMBL" id="MDE1465699.1"/>
    </source>
</evidence>
<sequence>MKNTAKFYTAIIVFIFLSMLSLTVSPNFLIFTIFVSALTIGLIALVFSGQKNQEKENTLAPNGLIFNLNRSFCILDKHNLLFKQSKLEKPRVKKVHKYIKQEPLFNDCIDFLYRYRDDFEDEIADGKLDWNNENTQIFFELIRSKHGLFNYAVILSMLILISEEIRFNELKLPLEFLKNKELETFINEVVFYDLYP</sequence>
<dbReference type="RefSeq" id="WP_274692002.1">
    <property type="nucleotide sequence ID" value="NZ_JAPMOU010000078.1"/>
</dbReference>
<protein>
    <submittedName>
        <fullName evidence="2">Uncharacterized protein</fullName>
    </submittedName>
</protein>
<proteinExistence type="predicted"/>
<dbReference type="EMBL" id="JAPMOU010000078">
    <property type="protein sequence ID" value="MDE1465699.1"/>
    <property type="molecule type" value="Genomic_DNA"/>
</dbReference>
<keyword evidence="1" id="KW-0812">Transmembrane</keyword>